<dbReference type="Proteomes" id="UP001159937">
    <property type="component" value="Unassembled WGS sequence"/>
</dbReference>
<dbReference type="InterPro" id="IPR008727">
    <property type="entry name" value="PAAR_motif"/>
</dbReference>
<dbReference type="EMBL" id="JAOCBF010000064">
    <property type="protein sequence ID" value="MDH0966732.1"/>
    <property type="molecule type" value="Genomic_DNA"/>
</dbReference>
<proteinExistence type="predicted"/>
<accession>A0A7H4NKI3</accession>
<dbReference type="RefSeq" id="WP_071957396.1">
    <property type="nucleotide sequence ID" value="NZ_CABGVB010000008.1"/>
</dbReference>
<dbReference type="AlphaFoldDB" id="A0A7H4NKI3"/>
<dbReference type="CDD" id="cd14744">
    <property type="entry name" value="PAAR_CT_2"/>
    <property type="match status" value="1"/>
</dbReference>
<sequence length="88" mass="9070">MKGIVRIGDKTTHGGQVLSGSGTMKFQGVGVARLGDAVSCPIEGHSPSYIAEGHPTMKDNGVPVAFHNYKCTCGCTLITSLSCATTSK</sequence>
<organism evidence="1 2">
    <name type="scientific">Klebsiella michiganensis</name>
    <dbReference type="NCBI Taxonomy" id="1134687"/>
    <lineage>
        <taxon>Bacteria</taxon>
        <taxon>Pseudomonadati</taxon>
        <taxon>Pseudomonadota</taxon>
        <taxon>Gammaproteobacteria</taxon>
        <taxon>Enterobacterales</taxon>
        <taxon>Enterobacteriaceae</taxon>
        <taxon>Klebsiella/Raoultella group</taxon>
        <taxon>Klebsiella</taxon>
    </lineage>
</organism>
<dbReference type="Pfam" id="PF05488">
    <property type="entry name" value="PAAR_motif"/>
    <property type="match status" value="1"/>
</dbReference>
<evidence type="ECO:0000313" key="2">
    <source>
        <dbReference type="Proteomes" id="UP001159937"/>
    </source>
</evidence>
<protein>
    <submittedName>
        <fullName evidence="1">PAAR domain-containing protein</fullName>
    </submittedName>
</protein>
<name>A0A7H4NKI3_9ENTR</name>
<comment type="caution">
    <text evidence="1">The sequence shown here is derived from an EMBL/GenBank/DDBJ whole genome shotgun (WGS) entry which is preliminary data.</text>
</comment>
<evidence type="ECO:0000313" key="1">
    <source>
        <dbReference type="EMBL" id="MDH0966732.1"/>
    </source>
</evidence>
<dbReference type="Gene3D" id="2.60.200.60">
    <property type="match status" value="1"/>
</dbReference>
<gene>
    <name evidence="1" type="ORF">N5C89_28245</name>
</gene>
<reference evidence="1" key="1">
    <citation type="submission" date="2022-09" db="EMBL/GenBank/DDBJ databases">
        <title>Intensive care unit water sources are persistently colonized with multi-drug resistant bacteria and are the site of extensive horizontal gene transfer of antibiotic resistance genes.</title>
        <authorList>
            <person name="Diorio-Toth L."/>
        </authorList>
    </citation>
    <scope>NUCLEOTIDE SEQUENCE</scope>
    <source>
        <strain evidence="1">GD03918</strain>
    </source>
</reference>